<evidence type="ECO:0000256" key="7">
    <source>
        <dbReference type="SAM" id="Coils"/>
    </source>
</evidence>
<dbReference type="PROSITE" id="PS50007">
    <property type="entry name" value="PIPLC_X_DOMAIN"/>
    <property type="match status" value="1"/>
</dbReference>
<evidence type="ECO:0000256" key="3">
    <source>
        <dbReference type="ARBA" id="ARBA00022963"/>
    </source>
</evidence>
<evidence type="ECO:0000256" key="4">
    <source>
        <dbReference type="ARBA" id="ARBA00023098"/>
    </source>
</evidence>
<dbReference type="Gene3D" id="1.10.238.10">
    <property type="entry name" value="EF-hand"/>
    <property type="match status" value="1"/>
</dbReference>
<dbReference type="SMART" id="SM00148">
    <property type="entry name" value="PLCXc"/>
    <property type="match status" value="1"/>
</dbReference>
<comment type="caution">
    <text evidence="11">The sequence shown here is derived from an EMBL/GenBank/DDBJ whole genome shotgun (WGS) entry which is preliminary data.</text>
</comment>
<keyword evidence="5" id="KW-0807">Transducer</keyword>
<reference evidence="11 12" key="1">
    <citation type="journal article" date="2021" name="Sci. Rep.">
        <title>The genome of the diatom Chaetoceros tenuissimus carries an ancient integrated fragment of an extant virus.</title>
        <authorList>
            <person name="Hongo Y."/>
            <person name="Kimura K."/>
            <person name="Takaki Y."/>
            <person name="Yoshida Y."/>
            <person name="Baba S."/>
            <person name="Kobayashi G."/>
            <person name="Nagasaki K."/>
            <person name="Hano T."/>
            <person name="Tomaru Y."/>
        </authorList>
    </citation>
    <scope>NUCLEOTIDE SEQUENCE [LARGE SCALE GENOMIC DNA]</scope>
    <source>
        <strain evidence="11 12">NIES-3715</strain>
    </source>
</reference>
<keyword evidence="4 6" id="KW-0443">Lipid metabolism</keyword>
<dbReference type="GO" id="GO:0051209">
    <property type="term" value="P:release of sequestered calcium ion into cytosol"/>
    <property type="evidence" value="ECO:0007669"/>
    <property type="project" value="TreeGrafter"/>
</dbReference>
<dbReference type="PROSITE" id="PS50008">
    <property type="entry name" value="PIPLC_Y_DOMAIN"/>
    <property type="match status" value="1"/>
</dbReference>
<feature type="region of interest" description="Disordered" evidence="8">
    <location>
        <begin position="749"/>
        <end position="770"/>
    </location>
</feature>
<dbReference type="Pfam" id="PF00387">
    <property type="entry name" value="PI-PLC-Y"/>
    <property type="match status" value="1"/>
</dbReference>
<dbReference type="Proteomes" id="UP001054902">
    <property type="component" value="Unassembled WGS sequence"/>
</dbReference>
<dbReference type="Gene3D" id="2.30.29.30">
    <property type="entry name" value="Pleckstrin-homology domain (PH domain)/Phosphotyrosine-binding domain (PTB)"/>
    <property type="match status" value="1"/>
</dbReference>
<dbReference type="InterPro" id="IPR001192">
    <property type="entry name" value="PI-PLC_fam"/>
</dbReference>
<dbReference type="Gene3D" id="2.60.40.150">
    <property type="entry name" value="C2 domain"/>
    <property type="match status" value="1"/>
</dbReference>
<feature type="domain" description="PI-PLC Y-box" evidence="10">
    <location>
        <begin position="1370"/>
        <end position="1466"/>
    </location>
</feature>
<dbReference type="PANTHER" id="PTHR10336">
    <property type="entry name" value="PHOSPHOINOSITIDE-SPECIFIC PHOSPHOLIPASE C FAMILY PROTEIN"/>
    <property type="match status" value="1"/>
</dbReference>
<evidence type="ECO:0000256" key="5">
    <source>
        <dbReference type="ARBA" id="ARBA00023224"/>
    </source>
</evidence>
<dbReference type="GO" id="GO:0004435">
    <property type="term" value="F:phosphatidylinositol-4,5-bisphosphate phospholipase C activity"/>
    <property type="evidence" value="ECO:0007669"/>
    <property type="project" value="UniProtKB-EC"/>
</dbReference>
<dbReference type="InterPro" id="IPR011992">
    <property type="entry name" value="EF-hand-dom_pair"/>
</dbReference>
<feature type="coiled-coil region" evidence="7">
    <location>
        <begin position="989"/>
        <end position="1026"/>
    </location>
</feature>
<dbReference type="InterPro" id="IPR001711">
    <property type="entry name" value="PLipase_C_Pinositol-sp_Y"/>
</dbReference>
<dbReference type="EMBL" id="BLLK01000045">
    <property type="protein sequence ID" value="GFH51403.1"/>
    <property type="molecule type" value="Genomic_DNA"/>
</dbReference>
<accession>A0AAD3CT12</accession>
<dbReference type="EC" id="3.1.4.11" evidence="1 6"/>
<dbReference type="InterPro" id="IPR000909">
    <property type="entry name" value="PLipase_C_PInositol-sp_X_dom"/>
</dbReference>
<evidence type="ECO:0000259" key="10">
    <source>
        <dbReference type="PROSITE" id="PS50008"/>
    </source>
</evidence>
<proteinExistence type="predicted"/>
<sequence length="1613" mass="183357">MATSALQGQSALFTLPPVPVVGQEDYEETITSYHLPVQLELKEKTSEKSALGNGMSVYKVSKTGKRQQRRVAISPDHRKLLISTNKSALSRRVGATYGSNTFRKIEISSIDRIVRGQVTNKFVNKRTEKSPTQNMPVSEDKLSLSIIFRVSSAATDRIVEEEDLEINSDSINRMASLDLVIPSHNDYELLLSSLKNLIILNKKYASRMARDILLLQYHWTELGKDYNQRVSQSEWTAIVCSRMSSNVGRNSVLTLYRSFCRALHIEPSYGITIKQGAAMLEHLRLLSLRMNKTKDPCDTIWKACKTIEGDKLAEKSFIPQNIDSEMIEFDDNASVGSHQTMYAKKVSMKVPKKGDVTEEYISAKEFLRFAREEQGEESLSLKEVQTIFEQLNAQTYPSQLNKDGINGQLSSSSFSKEYISKTLFLNYLKSDANDLFNPTRGEVENEDLDQPLSSYWINSSHDTFLKRSAPKFNQVIQGSHMNPDVGMITNALSRGCRCLEINIWDGSGEQRWEPVIRFDEAKTVGGGNPLKEGILFVDAIKAIYGFLQSNRGSLPIILMMEIHCSVKNQRKMYESLKNILGSKDMLYEPDEDDTIESSYPSPNMLRGKVVIKTKSSTDGKTMVICDDYDDFVDTDPFNGDDDLMDLPGVGEGLFDSTRDLTGDPAEVVKNATIELNRAKKAADAAEEKAFNINVKVTRAKEFTEKIMQKAEVNVSYAERKLRQKNGRAKTPEHTVTFNIPDPVVEVPAADSHESDQFEDESSGASRTVETASVADRSMYTVESKKSKKGFFSKLLGWAASFDGEETTVGGSTYLDHDDRDAAMSLASDGSRDSVESYYVFEFGNMDINVDHFNPGNLIKDLRDFNEEKKRHDKEKTILEDSMLAKRSISNVNKKLKEQEDEVVEDGVEVENFYSSTIDIALNEHKQAEESLEKAGKMLAVASANFTKRQQEFDKFKPGYRYCVVEDDLRDAIIKKKQAETAFATAQSEHQISEEKAVETEETLTKAKDQQMKAQSKEKDLFEKENEIRDKIFNYSEEIGIINKEIVPWDKKIAVVKAEHARITNEINMIEDSHMYKVEKKQARRGALTDGSTLKKHRAEVDKQISMNEKLQKLKSSKDELVQRRSLLKSKLDQAKLELKDMEPVMRRAKEYVDKCDNYVDQLEQLVEEERYAAKMREDASENAENAVNQCETNIQNLKKEYEELQHKFTDGIKEEEVNEIVSNAERLKAKLNKAEIIFRQAQENYKWADNRLKEANATLNENSDALEKAKNEAKKVEQRQNADDVLKDSAVTAYERLQNLKKEAKEAKKASEELRNEAEKAAARLRQAEDYQKRKVMAIEIDPSLGKLSLFESQKLKYWEESLILPKRVMHSISEGKMLQFLTNDEGIYEYNLKEFSQNHILRTFPSRHKKLRHNSSNFNPVMAWSLGSQIVSMNRQVSDAFVLVNDGRFRVNGSCGYVLKPPALRGISAPKPMQNWQFKILSGYNLPKTRKKEYSGSLNPRVRVTLYDGGVTEQTVKLSEKVNKNGLNPVWDIDEDNTRVIKFTDIKYPESAVVMFSVWDYNGEGAEDFIAAAAVPLDCMRKGWRSVQLFDDNHMRCGAHAFASLFMHAEAY</sequence>
<dbReference type="SMART" id="SM00149">
    <property type="entry name" value="PLCYc"/>
    <property type="match status" value="1"/>
</dbReference>
<keyword evidence="3 6" id="KW-0442">Lipid degradation</keyword>
<gene>
    <name evidence="11" type="ORF">CTEN210_07879</name>
</gene>
<dbReference type="GO" id="GO:0016042">
    <property type="term" value="P:lipid catabolic process"/>
    <property type="evidence" value="ECO:0007669"/>
    <property type="project" value="UniProtKB-KW"/>
</dbReference>
<name>A0AAD3CT12_9STRA</name>
<dbReference type="PRINTS" id="PR00390">
    <property type="entry name" value="PHPHLIPASEC"/>
</dbReference>
<dbReference type="SMART" id="SM00239">
    <property type="entry name" value="C2"/>
    <property type="match status" value="1"/>
</dbReference>
<evidence type="ECO:0000256" key="6">
    <source>
        <dbReference type="RuleBase" id="RU361133"/>
    </source>
</evidence>
<dbReference type="Pfam" id="PF00388">
    <property type="entry name" value="PI-PLC-X"/>
    <property type="match status" value="1"/>
</dbReference>
<feature type="coiled-coil region" evidence="7">
    <location>
        <begin position="1093"/>
        <end position="1331"/>
    </location>
</feature>
<evidence type="ECO:0000259" key="9">
    <source>
        <dbReference type="PROSITE" id="PS50004"/>
    </source>
</evidence>
<feature type="domain" description="C2" evidence="9">
    <location>
        <begin position="1461"/>
        <end position="1592"/>
    </location>
</feature>
<dbReference type="CDD" id="cd00275">
    <property type="entry name" value="C2_PLC_like"/>
    <property type="match status" value="1"/>
</dbReference>
<organism evidence="11 12">
    <name type="scientific">Chaetoceros tenuissimus</name>
    <dbReference type="NCBI Taxonomy" id="426638"/>
    <lineage>
        <taxon>Eukaryota</taxon>
        <taxon>Sar</taxon>
        <taxon>Stramenopiles</taxon>
        <taxon>Ochrophyta</taxon>
        <taxon>Bacillariophyta</taxon>
        <taxon>Coscinodiscophyceae</taxon>
        <taxon>Chaetocerotophycidae</taxon>
        <taxon>Chaetocerotales</taxon>
        <taxon>Chaetocerotaceae</taxon>
        <taxon>Chaetoceros</taxon>
    </lineage>
</organism>
<keyword evidence="12" id="KW-1185">Reference proteome</keyword>
<protein>
    <recommendedName>
        <fullName evidence="1 6">Phosphoinositide phospholipase C</fullName>
        <ecNumber evidence="1 6">3.1.4.11</ecNumber>
    </recommendedName>
</protein>
<dbReference type="PROSITE" id="PS50004">
    <property type="entry name" value="C2"/>
    <property type="match status" value="1"/>
</dbReference>
<keyword evidence="2 6" id="KW-0378">Hydrolase</keyword>
<evidence type="ECO:0000313" key="12">
    <source>
        <dbReference type="Proteomes" id="UP001054902"/>
    </source>
</evidence>
<evidence type="ECO:0000256" key="8">
    <source>
        <dbReference type="SAM" id="MobiDB-lite"/>
    </source>
</evidence>
<keyword evidence="7" id="KW-0175">Coiled coil</keyword>
<dbReference type="InterPro" id="IPR035892">
    <property type="entry name" value="C2_domain_sf"/>
</dbReference>
<evidence type="ECO:0000313" key="11">
    <source>
        <dbReference type="EMBL" id="GFH51403.1"/>
    </source>
</evidence>
<evidence type="ECO:0000256" key="2">
    <source>
        <dbReference type="ARBA" id="ARBA00022801"/>
    </source>
</evidence>
<dbReference type="Pfam" id="PF00168">
    <property type="entry name" value="C2"/>
    <property type="match status" value="1"/>
</dbReference>
<dbReference type="GO" id="GO:0048015">
    <property type="term" value="P:phosphatidylinositol-mediated signaling"/>
    <property type="evidence" value="ECO:0007669"/>
    <property type="project" value="TreeGrafter"/>
</dbReference>
<dbReference type="InterPro" id="IPR000008">
    <property type="entry name" value="C2_dom"/>
</dbReference>
<dbReference type="SUPFAM" id="SSF49562">
    <property type="entry name" value="C2 domain (Calcium/lipid-binding domain, CaLB)"/>
    <property type="match status" value="1"/>
</dbReference>
<dbReference type="SUPFAM" id="SSF51695">
    <property type="entry name" value="PLC-like phosphodiesterases"/>
    <property type="match status" value="1"/>
</dbReference>
<dbReference type="InterPro" id="IPR011993">
    <property type="entry name" value="PH-like_dom_sf"/>
</dbReference>
<evidence type="ECO:0000256" key="1">
    <source>
        <dbReference type="ARBA" id="ARBA00012368"/>
    </source>
</evidence>
<dbReference type="SUPFAM" id="SSF47473">
    <property type="entry name" value="EF-hand"/>
    <property type="match status" value="1"/>
</dbReference>
<dbReference type="PANTHER" id="PTHR10336:SF36">
    <property type="entry name" value="1-PHOSPHATIDYLINOSITOL 4,5-BISPHOSPHATE PHOSPHODIESTERASE BETA-4"/>
    <property type="match status" value="1"/>
</dbReference>
<dbReference type="Gene3D" id="3.20.20.190">
    <property type="entry name" value="Phosphatidylinositol (PI) phosphodiesterase"/>
    <property type="match status" value="2"/>
</dbReference>
<feature type="coiled-coil region" evidence="7">
    <location>
        <begin position="861"/>
        <end position="937"/>
    </location>
</feature>
<comment type="catalytic activity">
    <reaction evidence="6">
        <text>a 1,2-diacyl-sn-glycero-3-phospho-(1D-myo-inositol-4,5-bisphosphate) + H2O = 1D-myo-inositol 1,4,5-trisphosphate + a 1,2-diacyl-sn-glycerol + H(+)</text>
        <dbReference type="Rhea" id="RHEA:33179"/>
        <dbReference type="ChEBI" id="CHEBI:15377"/>
        <dbReference type="ChEBI" id="CHEBI:15378"/>
        <dbReference type="ChEBI" id="CHEBI:17815"/>
        <dbReference type="ChEBI" id="CHEBI:58456"/>
        <dbReference type="ChEBI" id="CHEBI:203600"/>
        <dbReference type="EC" id="3.1.4.11"/>
    </reaction>
</comment>
<dbReference type="InterPro" id="IPR017946">
    <property type="entry name" value="PLC-like_Pdiesterase_TIM-brl"/>
</dbReference>